<feature type="non-terminal residue" evidence="1">
    <location>
        <position position="108"/>
    </location>
</feature>
<organism evidence="1">
    <name type="scientific">Graphocephala atropunctata</name>
    <dbReference type="NCBI Taxonomy" id="36148"/>
    <lineage>
        <taxon>Eukaryota</taxon>
        <taxon>Metazoa</taxon>
        <taxon>Ecdysozoa</taxon>
        <taxon>Arthropoda</taxon>
        <taxon>Hexapoda</taxon>
        <taxon>Insecta</taxon>
        <taxon>Pterygota</taxon>
        <taxon>Neoptera</taxon>
        <taxon>Paraneoptera</taxon>
        <taxon>Hemiptera</taxon>
        <taxon>Auchenorrhyncha</taxon>
        <taxon>Membracoidea</taxon>
        <taxon>Cicadellidae</taxon>
        <taxon>Cicadellinae</taxon>
        <taxon>Cicadellini</taxon>
        <taxon>Graphocephala</taxon>
    </lineage>
</organism>
<evidence type="ECO:0000313" key="1">
    <source>
        <dbReference type="EMBL" id="JAT27149.1"/>
    </source>
</evidence>
<accession>A0A1B6LU46</accession>
<feature type="non-terminal residue" evidence="1">
    <location>
        <position position="1"/>
    </location>
</feature>
<name>A0A1B6LU46_9HEMI</name>
<dbReference type="AlphaFoldDB" id="A0A1B6LU46"/>
<gene>
    <name evidence="1" type="ORF">g.51042</name>
</gene>
<reference evidence="1" key="1">
    <citation type="submission" date="2015-11" db="EMBL/GenBank/DDBJ databases">
        <title>De novo transcriptome assembly of four potential Pierce s Disease insect vectors from Arizona vineyards.</title>
        <authorList>
            <person name="Tassone E.E."/>
        </authorList>
    </citation>
    <scope>NUCLEOTIDE SEQUENCE</scope>
</reference>
<proteinExistence type="predicted"/>
<dbReference type="EMBL" id="GEBQ01012828">
    <property type="protein sequence ID" value="JAT27149.1"/>
    <property type="molecule type" value="Transcribed_RNA"/>
</dbReference>
<protein>
    <submittedName>
        <fullName evidence="1">Uncharacterized protein</fullName>
    </submittedName>
</protein>
<sequence length="108" mass="11936">STAQPVISSMAATSTVSSVTYTSTMITMMSHAPAAEIRVGWIYDLSKQALIAEMRPYGLEASGKSADLRQRFVAFWRKHVRIDIDTSVRLGEARPPVFLPDTFRSQDG</sequence>